<evidence type="ECO:0000256" key="2">
    <source>
        <dbReference type="SAM" id="Phobius"/>
    </source>
</evidence>
<proteinExistence type="predicted"/>
<keyword evidence="1" id="KW-0175">Coiled coil</keyword>
<sequence length="506" mass="58377">MVNFARYYVDFIRRLFSNIGEFFKRIFEAFADLLFNDVVNYFKNLIDASKTFGFLDWLIAIVVIGINVIFIIFIVIRLYQFLRHYIRFAKSELDKDELLEEIALLSQKTVELADEKNKILQLKMGNVTGYSGQDNPFDDKPKVITSRFAKLIQVDNTYKNQITSVTMSPEDMIGLPELINRFINFSASKLGLYYDKKTIATYFSGMATSKIMILEGISGTGKTSLPYAMGKFFSNDSAIISVQPSWRDRAEMIGYLNEFTKKFNETDFLKELYETTYREDLNFIVLDELNLARIEYYFAEFLSIMEMPNVSEWKIDIVPDTQPGDPRRFENGKLLVPQNVWFVGTANKDDSTFTITDKVYDRAVSIIMNQKAEFIDAPPTDGITMSHEYLESLFLTAQKANPITPKTMDNLEKLDDFIAAKFKITFGNRITKQIKAFVPVFVACGGSEIEGLDYMVARKILRKFETLNLPFLQDELAELITVMDKLFGKNAFKECTLFINDLRKQF</sequence>
<dbReference type="InterPro" id="IPR027417">
    <property type="entry name" value="P-loop_NTPase"/>
</dbReference>
<organism evidence="3 4">
    <name type="scientific">Acholeplasma brassicae</name>
    <dbReference type="NCBI Taxonomy" id="61635"/>
    <lineage>
        <taxon>Bacteria</taxon>
        <taxon>Bacillati</taxon>
        <taxon>Mycoplasmatota</taxon>
        <taxon>Mollicutes</taxon>
        <taxon>Acholeplasmatales</taxon>
        <taxon>Acholeplasmataceae</taxon>
        <taxon>Acholeplasma</taxon>
    </lineage>
</organism>
<feature type="coiled-coil region" evidence="1">
    <location>
        <begin position="88"/>
        <end position="115"/>
    </location>
</feature>
<evidence type="ECO:0000313" key="3">
    <source>
        <dbReference type="EMBL" id="CCV65965.1"/>
    </source>
</evidence>
<keyword evidence="4" id="KW-1185">Reference proteome</keyword>
<feature type="transmembrane region" description="Helical" evidence="2">
    <location>
        <begin position="57"/>
        <end position="79"/>
    </location>
</feature>
<dbReference type="OrthoDB" id="9781481at2"/>
<dbReference type="Proteomes" id="UP000032737">
    <property type="component" value="Chromosome"/>
</dbReference>
<dbReference type="AlphaFoldDB" id="U4KNT6"/>
<protein>
    <recommendedName>
        <fullName evidence="5">ATPase dynein-related AAA domain-containing protein</fullName>
    </recommendedName>
</protein>
<dbReference type="EMBL" id="FO681348">
    <property type="protein sequence ID" value="CCV65965.1"/>
    <property type="molecule type" value="Genomic_DNA"/>
</dbReference>
<gene>
    <name evidence="3" type="ORF">BN85309440</name>
</gene>
<dbReference type="SUPFAM" id="SSF52540">
    <property type="entry name" value="P-loop containing nucleoside triphosphate hydrolases"/>
    <property type="match status" value="1"/>
</dbReference>
<evidence type="ECO:0000313" key="4">
    <source>
        <dbReference type="Proteomes" id="UP000032737"/>
    </source>
</evidence>
<name>U4KNT6_9MOLU</name>
<dbReference type="Gene3D" id="3.40.50.300">
    <property type="entry name" value="P-loop containing nucleotide triphosphate hydrolases"/>
    <property type="match status" value="1"/>
</dbReference>
<dbReference type="KEGG" id="abra:BN85309440"/>
<keyword evidence="2" id="KW-0812">Transmembrane</keyword>
<dbReference type="STRING" id="61635.BN85309440"/>
<keyword evidence="2" id="KW-1133">Transmembrane helix</keyword>
<dbReference type="RefSeq" id="WP_030004827.1">
    <property type="nucleotide sequence ID" value="NC_022549.1"/>
</dbReference>
<reference evidence="3 4" key="1">
    <citation type="journal article" date="2013" name="J. Mol. Microbiol. Biotechnol.">
        <title>Analysis of the Complete Genomes of Acholeplasma brassicae , A. palmae and A. laidlawii and Their Comparison to the Obligate Parasites from ' Candidatus Phytoplasma'.</title>
        <authorList>
            <person name="Kube M."/>
            <person name="Siewert C."/>
            <person name="Migdoll A.M."/>
            <person name="Duduk B."/>
            <person name="Holz S."/>
            <person name="Rabus R."/>
            <person name="Seemuller E."/>
            <person name="Mitrovic J."/>
            <person name="Muller I."/>
            <person name="Buttner C."/>
            <person name="Reinhardt R."/>
        </authorList>
    </citation>
    <scope>NUCLEOTIDE SEQUENCE [LARGE SCALE GENOMIC DNA]</scope>
    <source>
        <strain evidence="4">0502</strain>
    </source>
</reference>
<dbReference type="HOGENOM" id="CLU_042759_0_0_14"/>
<accession>U4KNT6</accession>
<evidence type="ECO:0000256" key="1">
    <source>
        <dbReference type="SAM" id="Coils"/>
    </source>
</evidence>
<keyword evidence="2" id="KW-0472">Membrane</keyword>
<evidence type="ECO:0008006" key="5">
    <source>
        <dbReference type="Google" id="ProtNLM"/>
    </source>
</evidence>